<sequence>MTFQRIETRRPFGAVAAPEVEAAGWVSYRWGSAPAGYATRRQLRMAGLCPGGKPPRAEVRWGRRLERVAYLYRLADAQPKRVPSAAQLTALGKAMAARRTCTACGRDAGYCVPTSTRVCVNCMFSDSGSAAVTSTRREEAA</sequence>
<gene>
    <name evidence="1" type="ORF">CLV92_102185</name>
</gene>
<protein>
    <submittedName>
        <fullName evidence="1">Uncharacterized protein</fullName>
    </submittedName>
</protein>
<dbReference type="AlphaFoldDB" id="A0A2S6IUS8"/>
<accession>A0A2S6IUS8</accession>
<dbReference type="EMBL" id="PTJD01000002">
    <property type="protein sequence ID" value="PPK98032.1"/>
    <property type="molecule type" value="Genomic_DNA"/>
</dbReference>
<dbReference type="InterPro" id="IPR048142">
    <property type="entry name" value="QRL_CxxC_CxxC"/>
</dbReference>
<reference evidence="1 2" key="1">
    <citation type="submission" date="2018-02" db="EMBL/GenBank/DDBJ databases">
        <title>Genomic Encyclopedia of Archaeal and Bacterial Type Strains, Phase II (KMG-II): from individual species to whole genera.</title>
        <authorList>
            <person name="Goeker M."/>
        </authorList>
    </citation>
    <scope>NUCLEOTIDE SEQUENCE [LARGE SCALE GENOMIC DNA]</scope>
    <source>
        <strain evidence="1 2">DSM 22857</strain>
    </source>
</reference>
<keyword evidence="2" id="KW-1185">Reference proteome</keyword>
<evidence type="ECO:0000313" key="1">
    <source>
        <dbReference type="EMBL" id="PPK98032.1"/>
    </source>
</evidence>
<proteinExistence type="predicted"/>
<dbReference type="RefSeq" id="WP_211290843.1">
    <property type="nucleotide sequence ID" value="NZ_PTJD01000002.1"/>
</dbReference>
<organism evidence="1 2">
    <name type="scientific">Kineococcus xinjiangensis</name>
    <dbReference type="NCBI Taxonomy" id="512762"/>
    <lineage>
        <taxon>Bacteria</taxon>
        <taxon>Bacillati</taxon>
        <taxon>Actinomycetota</taxon>
        <taxon>Actinomycetes</taxon>
        <taxon>Kineosporiales</taxon>
        <taxon>Kineosporiaceae</taxon>
        <taxon>Kineococcus</taxon>
    </lineage>
</organism>
<comment type="caution">
    <text evidence="1">The sequence shown here is derived from an EMBL/GenBank/DDBJ whole genome shotgun (WGS) entry which is preliminary data.</text>
</comment>
<dbReference type="NCBIfam" id="NF041638">
    <property type="entry name" value="QRL_CxxC_CxxC"/>
    <property type="match status" value="1"/>
</dbReference>
<name>A0A2S6IUS8_9ACTN</name>
<dbReference type="Proteomes" id="UP000239485">
    <property type="component" value="Unassembled WGS sequence"/>
</dbReference>
<evidence type="ECO:0000313" key="2">
    <source>
        <dbReference type="Proteomes" id="UP000239485"/>
    </source>
</evidence>